<proteinExistence type="predicted"/>
<dbReference type="EMBL" id="BLKS01000001">
    <property type="protein sequence ID" value="GFG53615.1"/>
    <property type="molecule type" value="Genomic_DNA"/>
</dbReference>
<keyword evidence="1" id="KW-0175">Coiled coil</keyword>
<keyword evidence="3" id="KW-1133">Transmembrane helix</keyword>
<keyword evidence="3" id="KW-0812">Transmembrane</keyword>
<keyword evidence="3" id="KW-0472">Membrane</keyword>
<evidence type="ECO:0000256" key="2">
    <source>
        <dbReference type="SAM" id="MobiDB-lite"/>
    </source>
</evidence>
<feature type="transmembrane region" description="Helical" evidence="3">
    <location>
        <begin position="95"/>
        <end position="113"/>
    </location>
</feature>
<evidence type="ECO:0000256" key="1">
    <source>
        <dbReference type="SAM" id="Coils"/>
    </source>
</evidence>
<evidence type="ECO:0000256" key="3">
    <source>
        <dbReference type="SAM" id="Phobius"/>
    </source>
</evidence>
<evidence type="ECO:0000313" key="4">
    <source>
        <dbReference type="EMBL" id="GFG53615.1"/>
    </source>
</evidence>
<name>A0A7I9W7E3_MYCAG</name>
<feature type="coiled-coil region" evidence="1">
    <location>
        <begin position="142"/>
        <end position="206"/>
    </location>
</feature>
<feature type="compositionally biased region" description="Polar residues" evidence="2">
    <location>
        <begin position="31"/>
        <end position="48"/>
    </location>
</feature>
<protein>
    <submittedName>
        <fullName evidence="4">Uncharacterized protein</fullName>
    </submittedName>
</protein>
<gene>
    <name evidence="4" type="ORF">MAGR_50560</name>
</gene>
<accession>A0A7I9W7E3</accession>
<feature type="region of interest" description="Disordered" evidence="2">
    <location>
        <begin position="31"/>
        <end position="52"/>
    </location>
</feature>
<sequence length="346" mass="38026">MVRGAVLVCTRGTGGLGRKREVQMTGLVESTTAGETEQRSTVQSSAQPPESGGGWFAAIDGWRGIGWLSCGAAGGFAIGWFILLAPGEVGSKADWFFGAGVLCLALVSLWQTASIQRQANQRAAAAAERLRTEVLAAHQRMARELDVAKQRHKAELESQQKLHAAELESQQKRHEADLQSQQRLHRAELDGQHRQAQTEHRHLRNQLQRQAIIEVSRSVGEHTQALATLWDRGASILTAADRSEREQAMRPIFEQIGQVVHDFSIEIANAHRIVDDDRLHQALTGVNEAVLMAIGVAQDVSADIVDGRTSQPDRISQAQRLMQERAAEARRLAWDLLRSGLDDAAE</sequence>
<comment type="caution">
    <text evidence="4">The sequence shown here is derived from an EMBL/GenBank/DDBJ whole genome shotgun (WGS) entry which is preliminary data.</text>
</comment>
<evidence type="ECO:0000313" key="5">
    <source>
        <dbReference type="Proteomes" id="UP000465302"/>
    </source>
</evidence>
<dbReference type="Proteomes" id="UP000465302">
    <property type="component" value="Unassembled WGS sequence"/>
</dbReference>
<reference evidence="4 5" key="1">
    <citation type="journal article" date="2019" name="Emerg. Microbes Infect.">
        <title>Comprehensive subspecies identification of 175 nontuberculous mycobacteria species based on 7547 genomic profiles.</title>
        <authorList>
            <person name="Matsumoto Y."/>
            <person name="Kinjo T."/>
            <person name="Motooka D."/>
            <person name="Nabeya D."/>
            <person name="Jung N."/>
            <person name="Uechi K."/>
            <person name="Horii T."/>
            <person name="Iida T."/>
            <person name="Fujita J."/>
            <person name="Nakamura S."/>
        </authorList>
    </citation>
    <scope>NUCLEOTIDE SEQUENCE [LARGE SCALE GENOMIC DNA]</scope>
    <source>
        <strain evidence="4 5">JCM 6377</strain>
    </source>
</reference>
<organism evidence="4 5">
    <name type="scientific">Mycolicibacterium agri</name>
    <name type="common">Mycobacterium agri</name>
    <dbReference type="NCBI Taxonomy" id="36811"/>
    <lineage>
        <taxon>Bacteria</taxon>
        <taxon>Bacillati</taxon>
        <taxon>Actinomycetota</taxon>
        <taxon>Actinomycetes</taxon>
        <taxon>Mycobacteriales</taxon>
        <taxon>Mycobacteriaceae</taxon>
        <taxon>Mycolicibacterium</taxon>
    </lineage>
</organism>
<feature type="transmembrane region" description="Helical" evidence="3">
    <location>
        <begin position="65"/>
        <end position="83"/>
    </location>
</feature>
<dbReference type="AlphaFoldDB" id="A0A7I9W7E3"/>